<name>A0ABR2UJR7_9PEZI</name>
<dbReference type="SUPFAM" id="SSF81383">
    <property type="entry name" value="F-box domain"/>
    <property type="match status" value="1"/>
</dbReference>
<dbReference type="Proteomes" id="UP001408356">
    <property type="component" value="Unassembled WGS sequence"/>
</dbReference>
<proteinExistence type="predicted"/>
<comment type="caution">
    <text evidence="2">The sequence shown here is derived from an EMBL/GenBank/DDBJ whole genome shotgun (WGS) entry which is preliminary data.</text>
</comment>
<dbReference type="Pfam" id="PF00646">
    <property type="entry name" value="F-box"/>
    <property type="match status" value="1"/>
</dbReference>
<dbReference type="InterPro" id="IPR001810">
    <property type="entry name" value="F-box_dom"/>
</dbReference>
<organism evidence="2 3">
    <name type="scientific">Seiridium unicorne</name>
    <dbReference type="NCBI Taxonomy" id="138068"/>
    <lineage>
        <taxon>Eukaryota</taxon>
        <taxon>Fungi</taxon>
        <taxon>Dikarya</taxon>
        <taxon>Ascomycota</taxon>
        <taxon>Pezizomycotina</taxon>
        <taxon>Sordariomycetes</taxon>
        <taxon>Xylariomycetidae</taxon>
        <taxon>Amphisphaeriales</taxon>
        <taxon>Sporocadaceae</taxon>
        <taxon>Seiridium</taxon>
    </lineage>
</organism>
<accession>A0ABR2UJR7</accession>
<gene>
    <name evidence="2" type="ORF">SUNI508_11003</name>
</gene>
<sequence length="316" mass="36000">MTDHDGGKGGLERLPAELKQHIFKSLDFASVATLALVNKTFFQIFKDSENLIAYAVVENAIGSVNMSIAVARYVATQLTWTPTLEDGMRCSVERFHSGLENFGQKYLASGATTSPIPPCEFGFLMASEMISFHQHVCAWTEAYLELHTGYKAYLTNGTERKTEHAVYIIEIMRLLLPINIPETEGLNVLDIFDSVCIHFARCQFLLVEKILHNIDSFIKNLPEDTDGFPRWDPFIPTPACSALLSKFGVKGLNCHRYESGDWFRAELDRMLEQEPREFRDWHEFFHDCSCWLIDERALLESIRMLTVARQTLDSSS</sequence>
<evidence type="ECO:0000259" key="1">
    <source>
        <dbReference type="PROSITE" id="PS50181"/>
    </source>
</evidence>
<keyword evidence="3" id="KW-1185">Reference proteome</keyword>
<dbReference type="CDD" id="cd09917">
    <property type="entry name" value="F-box_SF"/>
    <property type="match status" value="1"/>
</dbReference>
<evidence type="ECO:0000313" key="3">
    <source>
        <dbReference type="Proteomes" id="UP001408356"/>
    </source>
</evidence>
<feature type="domain" description="F-box" evidence="1">
    <location>
        <begin position="8"/>
        <end position="54"/>
    </location>
</feature>
<dbReference type="InterPro" id="IPR036047">
    <property type="entry name" value="F-box-like_dom_sf"/>
</dbReference>
<protein>
    <submittedName>
        <fullName evidence="2">F-box domain-containing protein</fullName>
    </submittedName>
</protein>
<evidence type="ECO:0000313" key="2">
    <source>
        <dbReference type="EMBL" id="KAK9414720.1"/>
    </source>
</evidence>
<reference evidence="2 3" key="1">
    <citation type="journal article" date="2024" name="J. Plant Pathol.">
        <title>Sequence and assembly of the genome of Seiridium unicorne, isolate CBS 538.82, causal agent of cypress canker disease.</title>
        <authorList>
            <person name="Scali E."/>
            <person name="Rocca G.D."/>
            <person name="Danti R."/>
            <person name="Garbelotto M."/>
            <person name="Barberini S."/>
            <person name="Baroncelli R."/>
            <person name="Emiliani G."/>
        </authorList>
    </citation>
    <scope>NUCLEOTIDE SEQUENCE [LARGE SCALE GENOMIC DNA]</scope>
    <source>
        <strain evidence="2 3">BM-138-508</strain>
    </source>
</reference>
<dbReference type="SMART" id="SM00256">
    <property type="entry name" value="FBOX"/>
    <property type="match status" value="1"/>
</dbReference>
<dbReference type="PROSITE" id="PS50181">
    <property type="entry name" value="FBOX"/>
    <property type="match status" value="1"/>
</dbReference>
<dbReference type="EMBL" id="JARVKF010000423">
    <property type="protein sequence ID" value="KAK9414720.1"/>
    <property type="molecule type" value="Genomic_DNA"/>
</dbReference>